<organism evidence="1 2">
    <name type="scientific">Punica granatum</name>
    <name type="common">Pomegranate</name>
    <dbReference type="NCBI Taxonomy" id="22663"/>
    <lineage>
        <taxon>Eukaryota</taxon>
        <taxon>Viridiplantae</taxon>
        <taxon>Streptophyta</taxon>
        <taxon>Embryophyta</taxon>
        <taxon>Tracheophyta</taxon>
        <taxon>Spermatophyta</taxon>
        <taxon>Magnoliopsida</taxon>
        <taxon>eudicotyledons</taxon>
        <taxon>Gunneridae</taxon>
        <taxon>Pentapetalae</taxon>
        <taxon>rosids</taxon>
        <taxon>malvids</taxon>
        <taxon>Myrtales</taxon>
        <taxon>Lythraceae</taxon>
        <taxon>Punica</taxon>
    </lineage>
</organism>
<evidence type="ECO:0000313" key="1">
    <source>
        <dbReference type="EMBL" id="PKI78640.1"/>
    </source>
</evidence>
<reference evidence="1 2" key="1">
    <citation type="submission" date="2017-11" db="EMBL/GenBank/DDBJ databases">
        <title>De-novo sequencing of pomegranate (Punica granatum L.) genome.</title>
        <authorList>
            <person name="Akparov Z."/>
            <person name="Amiraslanov A."/>
            <person name="Hajiyeva S."/>
            <person name="Abbasov M."/>
            <person name="Kaur K."/>
            <person name="Hamwieh A."/>
            <person name="Solovyev V."/>
            <person name="Salamov A."/>
            <person name="Braich B."/>
            <person name="Kosarev P."/>
            <person name="Mahmoud A."/>
            <person name="Hajiyev E."/>
            <person name="Babayeva S."/>
            <person name="Izzatullayeva V."/>
            <person name="Mammadov A."/>
            <person name="Mammadov A."/>
            <person name="Sharifova S."/>
            <person name="Ojaghi J."/>
            <person name="Eynullazada K."/>
            <person name="Bayramov B."/>
            <person name="Abdulazimova A."/>
            <person name="Shahmuradov I."/>
        </authorList>
    </citation>
    <scope>NUCLEOTIDE SEQUENCE [LARGE SCALE GENOMIC DNA]</scope>
    <source>
        <strain evidence="2">cv. AG2017</strain>
        <tissue evidence="1">Leaf</tissue>
    </source>
</reference>
<gene>
    <name evidence="1" type="ORF">CRG98_001017</name>
</gene>
<evidence type="ECO:0000313" key="2">
    <source>
        <dbReference type="Proteomes" id="UP000233551"/>
    </source>
</evidence>
<dbReference type="Proteomes" id="UP000233551">
    <property type="component" value="Unassembled WGS sequence"/>
</dbReference>
<name>A0A2I0LD91_PUNGR</name>
<sequence>MACLVISPRYQRRQNLSHVGRSYFIILDCPVSWNTEKQTFMARSSAEAENRFMASTTAKLLWLRSLLSSLGRVTDGAPPAPICRDLCNKGLEGPCWPPHLLTNGMYARSYATRLGSVHLRGDERRTHVRRSRYYLFTTRRSRADESFGSRGMGYT</sequence>
<dbReference type="EMBL" id="PGOL01000038">
    <property type="protein sequence ID" value="PKI78640.1"/>
    <property type="molecule type" value="Genomic_DNA"/>
</dbReference>
<keyword evidence="2" id="KW-1185">Reference proteome</keyword>
<dbReference type="AlphaFoldDB" id="A0A2I0LD91"/>
<accession>A0A2I0LD91</accession>
<comment type="caution">
    <text evidence="1">The sequence shown here is derived from an EMBL/GenBank/DDBJ whole genome shotgun (WGS) entry which is preliminary data.</text>
</comment>
<proteinExistence type="predicted"/>
<protein>
    <submittedName>
        <fullName evidence="1">Uncharacterized protein</fullName>
    </submittedName>
</protein>